<dbReference type="InterPro" id="IPR000671">
    <property type="entry name" value="Peptidase_A31"/>
</dbReference>
<dbReference type="NCBIfam" id="TIGR00072">
    <property type="entry name" value="hydrog_prot"/>
    <property type="match status" value="1"/>
</dbReference>
<accession>A0A0W0VGK1</accession>
<dbReference type="InterPro" id="IPR023430">
    <property type="entry name" value="Pept_HybD-like_dom_sf"/>
</dbReference>
<name>A0A0W0VGK1_9GAMM</name>
<evidence type="ECO:0000256" key="1">
    <source>
        <dbReference type="ARBA" id="ARBA00006814"/>
    </source>
</evidence>
<dbReference type="GO" id="GO:0016485">
    <property type="term" value="P:protein processing"/>
    <property type="evidence" value="ECO:0007669"/>
    <property type="project" value="TreeGrafter"/>
</dbReference>
<keyword evidence="3" id="KW-0064">Aspartyl protease</keyword>
<dbReference type="PANTHER" id="PTHR30302:SF1">
    <property type="entry name" value="HYDROGENASE 2 MATURATION PROTEASE"/>
    <property type="match status" value="1"/>
</dbReference>
<dbReference type="OrthoDB" id="9808862at2"/>
<dbReference type="Proteomes" id="UP000055035">
    <property type="component" value="Unassembled WGS sequence"/>
</dbReference>
<evidence type="ECO:0000313" key="6">
    <source>
        <dbReference type="Proteomes" id="UP000055035"/>
    </source>
</evidence>
<keyword evidence="2" id="KW-0645">Protease</keyword>
<evidence type="ECO:0000256" key="2">
    <source>
        <dbReference type="ARBA" id="ARBA00022670"/>
    </source>
</evidence>
<dbReference type="PANTHER" id="PTHR30302">
    <property type="entry name" value="HYDROGENASE 1 MATURATION PROTEASE"/>
    <property type="match status" value="1"/>
</dbReference>
<keyword evidence="6" id="KW-1185">Reference proteome</keyword>
<dbReference type="RefSeq" id="WP_058469629.1">
    <property type="nucleotide sequence ID" value="NZ_CAAAIC010000013.1"/>
</dbReference>
<dbReference type="GO" id="GO:0004190">
    <property type="term" value="F:aspartic-type endopeptidase activity"/>
    <property type="evidence" value="ECO:0007669"/>
    <property type="project" value="UniProtKB-KW"/>
</dbReference>
<dbReference type="EMBL" id="LNYJ01000001">
    <property type="protein sequence ID" value="KTD19234.1"/>
    <property type="molecule type" value="Genomic_DNA"/>
</dbReference>
<comment type="caution">
    <text evidence="5">The sequence shown here is derived from an EMBL/GenBank/DDBJ whole genome shotgun (WGS) entry which is preliminary data.</text>
</comment>
<protein>
    <submittedName>
        <fullName evidence="5">Hydrogenase expression/formation protein</fullName>
    </submittedName>
</protein>
<comment type="similarity">
    <text evidence="1">Belongs to the peptidase A31 family.</text>
</comment>
<evidence type="ECO:0000256" key="3">
    <source>
        <dbReference type="ARBA" id="ARBA00022750"/>
    </source>
</evidence>
<gene>
    <name evidence="5" type="primary">vhtD</name>
    <name evidence="5" type="ORF">Ljor_0031</name>
</gene>
<dbReference type="Pfam" id="PF01750">
    <property type="entry name" value="HycI"/>
    <property type="match status" value="1"/>
</dbReference>
<evidence type="ECO:0000256" key="4">
    <source>
        <dbReference type="ARBA" id="ARBA00022801"/>
    </source>
</evidence>
<dbReference type="GO" id="GO:0008047">
    <property type="term" value="F:enzyme activator activity"/>
    <property type="evidence" value="ECO:0007669"/>
    <property type="project" value="InterPro"/>
</dbReference>
<reference evidence="5 6" key="1">
    <citation type="submission" date="2015-11" db="EMBL/GenBank/DDBJ databases">
        <title>Genomic analysis of 38 Legionella species identifies large and diverse effector repertoires.</title>
        <authorList>
            <person name="Burstein D."/>
            <person name="Amaro F."/>
            <person name="Zusman T."/>
            <person name="Lifshitz Z."/>
            <person name="Cohen O."/>
            <person name="Gilbert J.A."/>
            <person name="Pupko T."/>
            <person name="Shuman H.A."/>
            <person name="Segal G."/>
        </authorList>
    </citation>
    <scope>NUCLEOTIDE SEQUENCE [LARGE SCALE GENOMIC DNA]</scope>
    <source>
        <strain evidence="5 6">BL-540</strain>
    </source>
</reference>
<proteinExistence type="inferred from homology"/>
<sequence length="160" mass="17790">MTGLLVLGIGSPFGADQLGWQVVNLLEKKFSLSPHLHQGELQLTCYDRPALYLLELIKEHEKVFIIDAIVSKSHPQGSILCLQNEDIEAFSGLCSSHELGVAEALKFGQILRQLPRTLRLYGITVKTAQLQFAFPTDLHEAKHQLALQIEQDILAALAQH</sequence>
<dbReference type="Gene3D" id="3.40.50.1450">
    <property type="entry name" value="HybD-like"/>
    <property type="match status" value="1"/>
</dbReference>
<dbReference type="AlphaFoldDB" id="A0A0W0VGK1"/>
<evidence type="ECO:0000313" key="5">
    <source>
        <dbReference type="EMBL" id="KTD19234.1"/>
    </source>
</evidence>
<dbReference type="PATRIC" id="fig|456.5.peg.33"/>
<keyword evidence="4" id="KW-0378">Hydrolase</keyword>
<dbReference type="STRING" id="456.Ljor_0031"/>
<dbReference type="SUPFAM" id="SSF53163">
    <property type="entry name" value="HybD-like"/>
    <property type="match status" value="1"/>
</dbReference>
<organism evidence="5 6">
    <name type="scientific">Legionella jordanis</name>
    <dbReference type="NCBI Taxonomy" id="456"/>
    <lineage>
        <taxon>Bacteria</taxon>
        <taxon>Pseudomonadati</taxon>
        <taxon>Pseudomonadota</taxon>
        <taxon>Gammaproteobacteria</taxon>
        <taxon>Legionellales</taxon>
        <taxon>Legionellaceae</taxon>
        <taxon>Legionella</taxon>
    </lineage>
</organism>